<name>A0ABT2HBU5_9MICO</name>
<sequence>MAVNLPVPVKPPAYVPADFASLIDTATSGSASPDSNVSPVNVTQFGWTSNDMTSVKDILVYVTTAQKAAEFADQQAQYIQTTMAGIDGKIAQFDTALNQIQVQYTQMQTLVNT</sequence>
<proteinExistence type="predicted"/>
<reference evidence="1" key="1">
    <citation type="submission" date="2022-08" db="EMBL/GenBank/DDBJ databases">
        <authorList>
            <person name="Deng Y."/>
            <person name="Han X.-F."/>
            <person name="Zhang Y.-Q."/>
        </authorList>
    </citation>
    <scope>NUCLEOTIDE SEQUENCE</scope>
    <source>
        <strain evidence="1">CPCC 203386</strain>
    </source>
</reference>
<evidence type="ECO:0008006" key="3">
    <source>
        <dbReference type="Google" id="ProtNLM"/>
    </source>
</evidence>
<accession>A0ABT2HBU5</accession>
<comment type="caution">
    <text evidence="1">The sequence shown here is derived from an EMBL/GenBank/DDBJ whole genome shotgun (WGS) entry which is preliminary data.</text>
</comment>
<gene>
    <name evidence="1" type="ORF">N1032_27195</name>
</gene>
<dbReference type="RefSeq" id="WP_259543815.1">
    <property type="nucleotide sequence ID" value="NZ_JANLCJ010000689.1"/>
</dbReference>
<dbReference type="EMBL" id="JANLCJ010000689">
    <property type="protein sequence ID" value="MCS5737420.1"/>
    <property type="molecule type" value="Genomic_DNA"/>
</dbReference>
<evidence type="ECO:0000313" key="2">
    <source>
        <dbReference type="Proteomes" id="UP001165586"/>
    </source>
</evidence>
<dbReference type="Proteomes" id="UP001165586">
    <property type="component" value="Unassembled WGS sequence"/>
</dbReference>
<feature type="non-terminal residue" evidence="1">
    <location>
        <position position="113"/>
    </location>
</feature>
<keyword evidence="2" id="KW-1185">Reference proteome</keyword>
<organism evidence="1 2">
    <name type="scientific">Herbiconiux daphne</name>
    <dbReference type="NCBI Taxonomy" id="2970914"/>
    <lineage>
        <taxon>Bacteria</taxon>
        <taxon>Bacillati</taxon>
        <taxon>Actinomycetota</taxon>
        <taxon>Actinomycetes</taxon>
        <taxon>Micrococcales</taxon>
        <taxon>Microbacteriaceae</taxon>
        <taxon>Herbiconiux</taxon>
    </lineage>
</organism>
<protein>
    <recommendedName>
        <fullName evidence="3">PE domain-containing protein</fullName>
    </recommendedName>
</protein>
<evidence type="ECO:0000313" key="1">
    <source>
        <dbReference type="EMBL" id="MCS5737420.1"/>
    </source>
</evidence>